<dbReference type="Proteomes" id="UP000091820">
    <property type="component" value="Unassembled WGS sequence"/>
</dbReference>
<keyword evidence="1" id="KW-0812">Transmembrane</keyword>
<keyword evidence="3" id="KW-1185">Reference proteome</keyword>
<evidence type="ECO:0000313" key="2">
    <source>
        <dbReference type="EnsemblMetazoa" id="GBRI020279-PA"/>
    </source>
</evidence>
<reference evidence="3" key="1">
    <citation type="submission" date="2014-03" db="EMBL/GenBank/DDBJ databases">
        <authorList>
            <person name="Aksoy S."/>
            <person name="Warren W."/>
            <person name="Wilson R.K."/>
        </authorList>
    </citation>
    <scope>NUCLEOTIDE SEQUENCE [LARGE SCALE GENOMIC DNA]</scope>
    <source>
        <strain evidence="3">IAEA</strain>
    </source>
</reference>
<feature type="transmembrane region" description="Helical" evidence="1">
    <location>
        <begin position="62"/>
        <end position="84"/>
    </location>
</feature>
<evidence type="ECO:0000313" key="3">
    <source>
        <dbReference type="Proteomes" id="UP000091820"/>
    </source>
</evidence>
<keyword evidence="1" id="KW-1133">Transmembrane helix</keyword>
<dbReference type="VEuPathDB" id="VectorBase:GBRI020279"/>
<organism evidence="2 3">
    <name type="scientific">Glossina brevipalpis</name>
    <dbReference type="NCBI Taxonomy" id="37001"/>
    <lineage>
        <taxon>Eukaryota</taxon>
        <taxon>Metazoa</taxon>
        <taxon>Ecdysozoa</taxon>
        <taxon>Arthropoda</taxon>
        <taxon>Hexapoda</taxon>
        <taxon>Insecta</taxon>
        <taxon>Pterygota</taxon>
        <taxon>Neoptera</taxon>
        <taxon>Endopterygota</taxon>
        <taxon>Diptera</taxon>
        <taxon>Brachycera</taxon>
        <taxon>Muscomorpha</taxon>
        <taxon>Hippoboscoidea</taxon>
        <taxon>Glossinidae</taxon>
        <taxon>Glossina</taxon>
    </lineage>
</organism>
<protein>
    <submittedName>
        <fullName evidence="2">Uncharacterized protein</fullName>
    </submittedName>
</protein>
<dbReference type="AlphaFoldDB" id="A0A1A9WHR6"/>
<evidence type="ECO:0000256" key="1">
    <source>
        <dbReference type="SAM" id="Phobius"/>
    </source>
</evidence>
<sequence length="130" mass="14678">MTTTKTVATTLKWHRGMSGGGGGGEWGHLYTCQTQRRLWCLLSLPPLPSSSRLSLSSSSPSISGIVLVLYSNIWYSVYSIWYIVYHIESLWYTVIGIQYRSENSMRNFCCPIINYGGINGFAENFMELMS</sequence>
<reference evidence="2" key="2">
    <citation type="submission" date="2020-05" db="UniProtKB">
        <authorList>
            <consortium name="EnsemblMetazoa"/>
        </authorList>
    </citation>
    <scope>IDENTIFICATION</scope>
    <source>
        <strain evidence="2">IAEA</strain>
    </source>
</reference>
<proteinExistence type="predicted"/>
<keyword evidence="1" id="KW-0472">Membrane</keyword>
<dbReference type="EnsemblMetazoa" id="GBRI020279-RA">
    <property type="protein sequence ID" value="GBRI020279-PA"/>
    <property type="gene ID" value="GBRI020279"/>
</dbReference>
<name>A0A1A9WHR6_9MUSC</name>
<accession>A0A1A9WHR6</accession>